<dbReference type="EMBL" id="FOAP01000031">
    <property type="protein sequence ID" value="SEN11671.1"/>
    <property type="molecule type" value="Genomic_DNA"/>
</dbReference>
<protein>
    <submittedName>
        <fullName evidence="1">Uncharacterized protein</fullName>
    </submittedName>
</protein>
<keyword evidence="2" id="KW-1185">Reference proteome</keyword>
<gene>
    <name evidence="1" type="ORF">SAMN05444354_13126</name>
</gene>
<dbReference type="Proteomes" id="UP000182719">
    <property type="component" value="Unassembled WGS sequence"/>
</dbReference>
<accession>A0A1H8DWJ5</accession>
<evidence type="ECO:0000313" key="1">
    <source>
        <dbReference type="EMBL" id="SEN11671.1"/>
    </source>
</evidence>
<dbReference type="AlphaFoldDB" id="A0A1H8DWJ5"/>
<sequence>MVLPLPFVLLLWGVLRPGVPVDASVKTHISPMLSHEQRMRLTAYRHECASGAECEPPLGCLYESRYKQAYCTDSQCMTDEQCPEEHVCRPLATKEHGPWVRICIPVGVRQEGENCEPAPKDKEYACAAGLECVGHDDHWCARPCHQEDQAATCPDGFLCADTGLRPACLPTCEKQGCPKGQHCVQFNEGASVCARAYGPNCQQSACPEGRDCWVLTKPPHPGTVWMGCIERCGEGFPACSTGKVCDVWQCLPECHPQAPGACAEGYRCTQPEPDRPVACRPDW</sequence>
<organism evidence="1 2">
    <name type="scientific">Stigmatella aurantiaca</name>
    <dbReference type="NCBI Taxonomy" id="41"/>
    <lineage>
        <taxon>Bacteria</taxon>
        <taxon>Pseudomonadati</taxon>
        <taxon>Myxococcota</taxon>
        <taxon>Myxococcia</taxon>
        <taxon>Myxococcales</taxon>
        <taxon>Cystobacterineae</taxon>
        <taxon>Archangiaceae</taxon>
        <taxon>Stigmatella</taxon>
    </lineage>
</organism>
<evidence type="ECO:0000313" key="2">
    <source>
        <dbReference type="Proteomes" id="UP000182719"/>
    </source>
</evidence>
<dbReference type="OrthoDB" id="5381007at2"/>
<reference evidence="2" key="1">
    <citation type="submission" date="2016-10" db="EMBL/GenBank/DDBJ databases">
        <authorList>
            <person name="Varghese N."/>
            <person name="Submissions S."/>
        </authorList>
    </citation>
    <scope>NUCLEOTIDE SEQUENCE [LARGE SCALE GENOMIC DNA]</scope>
    <source>
        <strain evidence="2">DSM 17044</strain>
    </source>
</reference>
<proteinExistence type="predicted"/>
<name>A0A1H8DWJ5_STIAU</name>